<keyword evidence="6" id="KW-1185">Reference proteome</keyword>
<dbReference type="RefSeq" id="WP_371730101.1">
    <property type="nucleotide sequence ID" value="NZ_JBGOOT010000004.1"/>
</dbReference>
<dbReference type="SMART" id="SM00857">
    <property type="entry name" value="Resolvase"/>
    <property type="match status" value="1"/>
</dbReference>
<dbReference type="EMBL" id="JBGOOT010000004">
    <property type="protein sequence ID" value="MEZ8194719.1"/>
    <property type="molecule type" value="Genomic_DNA"/>
</dbReference>
<dbReference type="PROSITE" id="PS51737">
    <property type="entry name" value="RECOMBINASE_DNA_BIND"/>
    <property type="match status" value="1"/>
</dbReference>
<feature type="domain" description="Recombinase" evidence="4">
    <location>
        <begin position="184"/>
        <end position="307"/>
    </location>
</feature>
<evidence type="ECO:0000259" key="4">
    <source>
        <dbReference type="PROSITE" id="PS51737"/>
    </source>
</evidence>
<dbReference type="InterPro" id="IPR038109">
    <property type="entry name" value="DNA_bind_recomb_sf"/>
</dbReference>
<protein>
    <submittedName>
        <fullName evidence="5">Recombinase family protein</fullName>
    </submittedName>
</protein>
<dbReference type="PANTHER" id="PTHR30461:SF2">
    <property type="entry name" value="SERINE RECOMBINASE PINE-RELATED"/>
    <property type="match status" value="1"/>
</dbReference>
<proteinExistence type="predicted"/>
<evidence type="ECO:0000256" key="1">
    <source>
        <dbReference type="ARBA" id="ARBA00023125"/>
    </source>
</evidence>
<dbReference type="InterPro" id="IPR011109">
    <property type="entry name" value="DNA_bind_recombinase_dom"/>
</dbReference>
<dbReference type="Pfam" id="PF00239">
    <property type="entry name" value="Resolvase"/>
    <property type="match status" value="1"/>
</dbReference>
<comment type="caution">
    <text evidence="5">The sequence shown here is derived from an EMBL/GenBank/DDBJ whole genome shotgun (WGS) entry which is preliminary data.</text>
</comment>
<dbReference type="InterPro" id="IPR006119">
    <property type="entry name" value="Resolv_N"/>
</dbReference>
<evidence type="ECO:0000313" key="5">
    <source>
        <dbReference type="EMBL" id="MEZ8194719.1"/>
    </source>
</evidence>
<dbReference type="CDD" id="cd00338">
    <property type="entry name" value="Ser_Recombinase"/>
    <property type="match status" value="1"/>
</dbReference>
<gene>
    <name evidence="5" type="ORF">ACED38_07435</name>
</gene>
<dbReference type="InterPro" id="IPR050639">
    <property type="entry name" value="SSR_resolvase"/>
</dbReference>
<dbReference type="Proteomes" id="UP001569153">
    <property type="component" value="Unassembled WGS sequence"/>
</dbReference>
<name>A0ABV4M5D0_9VIBR</name>
<dbReference type="Gene3D" id="3.40.50.1390">
    <property type="entry name" value="Resolvase, N-terminal catalytic domain"/>
    <property type="match status" value="1"/>
</dbReference>
<dbReference type="Pfam" id="PF07508">
    <property type="entry name" value="Recombinase"/>
    <property type="match status" value="1"/>
</dbReference>
<dbReference type="Gene3D" id="3.90.1750.20">
    <property type="entry name" value="Putative Large Serine Recombinase, Chain B, Domain 2"/>
    <property type="match status" value="1"/>
</dbReference>
<keyword evidence="1" id="KW-0238">DNA-binding</keyword>
<dbReference type="InterPro" id="IPR036162">
    <property type="entry name" value="Resolvase-like_N_sf"/>
</dbReference>
<dbReference type="SUPFAM" id="SSF53041">
    <property type="entry name" value="Resolvase-like"/>
    <property type="match status" value="1"/>
</dbReference>
<evidence type="ECO:0000313" key="6">
    <source>
        <dbReference type="Proteomes" id="UP001569153"/>
    </source>
</evidence>
<evidence type="ECO:0000256" key="3">
    <source>
        <dbReference type="SAM" id="Coils"/>
    </source>
</evidence>
<sequence>MSQFSSKAQVYSYRRFSSLEQEMGGSVKRQEEYAQGIAEKYGLEINEELVMTDRGLSGFHAEHKKKGALGVFLNLVEKGKVQPGSVLIVESLDRLSREQPFVAQATMYDLINADITIITATDNKVLNKETIAKSPIETMLFSILESVRAHNESLRKQGFSIDFIHQQIQEHLSGNVSDVAGAIPFWISRKPTSHKKIKGGFELNDKTAVVREILDLYESGNGLRQISRELKKKGIKAPKGGAVWGVSTLSSILSNPSLCGRKEFEVNYLENGKKTTEKYSLDNYFPALVLEEEFEQLQAKRKRKASAGRGNRGENVHFLTDYGNRRSVCSECGKSVTTQTQKQKNRSRRRLHCSKHKETEDCCKSIVQDYLEDAFLVSVARHIDHNLINQDEDSSSQISVEESLAEIDIALENVMDMRLLVTDSKMKIKLNANYKELEAKKEALLKKNGEHKKYQISEEEIKAFIGRVEAARVFENSEDRLFIKSILELCIRKISVRMNPLPLDYYGYKNIYGNILVNVIDVEFYSERQLSIFVSSEKDDSCLLFTRIDDEFADDSRGSYTKEQLEYWNEHGFEALVEKLGIDLDDTDNPADNTWFGRDLAEAFAAMFVEKMIDD</sequence>
<feature type="coiled-coil region" evidence="3">
    <location>
        <begin position="427"/>
        <end position="454"/>
    </location>
</feature>
<accession>A0ABV4M5D0</accession>
<dbReference type="PANTHER" id="PTHR30461">
    <property type="entry name" value="DNA-INVERTASE FROM LAMBDOID PROPHAGE"/>
    <property type="match status" value="1"/>
</dbReference>
<keyword evidence="3" id="KW-0175">Coiled coil</keyword>
<evidence type="ECO:0000256" key="2">
    <source>
        <dbReference type="ARBA" id="ARBA00023172"/>
    </source>
</evidence>
<reference evidence="5 6" key="1">
    <citation type="submission" date="2024-06" db="EMBL/GenBank/DDBJ databases">
        <authorList>
            <person name="Steensen K."/>
            <person name="Seneca J."/>
            <person name="Bartlau N."/>
            <person name="Yu A.X."/>
            <person name="Polz M.F."/>
        </authorList>
    </citation>
    <scope>NUCLEOTIDE SEQUENCE [LARGE SCALE GENOMIC DNA]</scope>
    <source>
        <strain evidence="5 6">FF146</strain>
    </source>
</reference>
<organism evidence="5 6">
    <name type="scientific">Vibrio cortegadensis</name>
    <dbReference type="NCBI Taxonomy" id="1328770"/>
    <lineage>
        <taxon>Bacteria</taxon>
        <taxon>Pseudomonadati</taxon>
        <taxon>Pseudomonadota</taxon>
        <taxon>Gammaproteobacteria</taxon>
        <taxon>Vibrionales</taxon>
        <taxon>Vibrionaceae</taxon>
        <taxon>Vibrio</taxon>
    </lineage>
</organism>
<keyword evidence="2" id="KW-0233">DNA recombination</keyword>